<gene>
    <name evidence="8" type="ORF">CCO02nite_19900</name>
</gene>
<dbReference type="OrthoDB" id="3187562at2"/>
<dbReference type="InterPro" id="IPR001764">
    <property type="entry name" value="Glyco_hydro_3_N"/>
</dbReference>
<evidence type="ECO:0000256" key="1">
    <source>
        <dbReference type="ARBA" id="ARBA00005336"/>
    </source>
</evidence>
<reference evidence="8 9" key="1">
    <citation type="submission" date="2019-07" db="EMBL/GenBank/DDBJ databases">
        <title>Whole genome shotgun sequence of Cellulomonas composti NBRC 100758.</title>
        <authorList>
            <person name="Hosoyama A."/>
            <person name="Uohara A."/>
            <person name="Ohji S."/>
            <person name="Ichikawa N."/>
        </authorList>
    </citation>
    <scope>NUCLEOTIDE SEQUENCE [LARGE SCALE GENOMIC DNA]</scope>
    <source>
        <strain evidence="8 9">NBRC 100758</strain>
    </source>
</reference>
<dbReference type="RefSeq" id="WP_146842979.1">
    <property type="nucleotide sequence ID" value="NZ_BJWG01000008.1"/>
</dbReference>
<dbReference type="Pfam" id="PF01915">
    <property type="entry name" value="Glyco_hydro_3_C"/>
    <property type="match status" value="1"/>
</dbReference>
<keyword evidence="6" id="KW-0326">Glycosidase</keyword>
<comment type="similarity">
    <text evidence="1 6">Belongs to the glycosyl hydrolase 3 family.</text>
</comment>
<dbReference type="Pfam" id="PF00933">
    <property type="entry name" value="Glyco_hydro_3"/>
    <property type="match status" value="1"/>
</dbReference>
<keyword evidence="2 6" id="KW-0378">Hydrolase</keyword>
<protein>
    <recommendedName>
        <fullName evidence="5">Exo-alpha-(1-&gt;6)-L-arabinopyranosidase</fullName>
    </recommendedName>
</protein>
<dbReference type="Gene3D" id="2.60.40.10">
    <property type="entry name" value="Immunoglobulins"/>
    <property type="match status" value="1"/>
</dbReference>
<dbReference type="PANTHER" id="PTHR42715">
    <property type="entry name" value="BETA-GLUCOSIDASE"/>
    <property type="match status" value="1"/>
</dbReference>
<dbReference type="SMART" id="SM01217">
    <property type="entry name" value="Fn3_like"/>
    <property type="match status" value="1"/>
</dbReference>
<evidence type="ECO:0000256" key="5">
    <source>
        <dbReference type="ARBA" id="ARBA00074219"/>
    </source>
</evidence>
<dbReference type="EMBL" id="BJWG01000008">
    <property type="protein sequence ID" value="GEL95332.1"/>
    <property type="molecule type" value="Genomic_DNA"/>
</dbReference>
<dbReference type="Pfam" id="PF14310">
    <property type="entry name" value="Fn3-like"/>
    <property type="match status" value="1"/>
</dbReference>
<evidence type="ECO:0000256" key="6">
    <source>
        <dbReference type="RuleBase" id="RU361161"/>
    </source>
</evidence>
<comment type="function">
    <text evidence="4">Catalyzes the hydrolysis of a non-reducing terminal alpha-L-arabinopyranosidic linkage in ginsenoside Rb2 (alpha-L-arabinopyranosyl-(1-&gt;6)-alpha-D-glucopyranosyl) to release alpha-D-glucopyranosyl (Rd). It is not able to hydrolyze alpha-L-arabinofuranosyl-(1-&gt;6)-alpha-D-glucopyranosyl (Rc).</text>
</comment>
<dbReference type="InterPro" id="IPR019800">
    <property type="entry name" value="Glyco_hydro_3_AS"/>
</dbReference>
<dbReference type="InterPro" id="IPR002772">
    <property type="entry name" value="Glyco_hydro_3_C"/>
</dbReference>
<feature type="domain" description="Fibronectin type III-like" evidence="7">
    <location>
        <begin position="597"/>
        <end position="667"/>
    </location>
</feature>
<dbReference type="PROSITE" id="PS00775">
    <property type="entry name" value="GLYCOSYL_HYDROL_F3"/>
    <property type="match status" value="1"/>
</dbReference>
<sequence length="758" mass="80523">MTLPFDIDRLLASLTLEEKAALTSGLDFWQTKPVSRPDDGVEVPSIWVSDGPHGLRKQAQAEAFAESTPATCFPTAAALGSSWDPDLLRRVGEALGRETGAQKVHVLLGPGVNIKRTPLCGRNFEYVSEDPHLAGELGAAIVEGIQAQGVGTSLKHFAANNQETARMTVSSDVDERTLREIYLPAFETVVKRAQPWTVMCAYNKLNGTYASEHHWLLTEVLRDEWGFEGLVVSDWGAVHDRVTALAAGLDLQMPSGGTRPDDEVVAAVRDGRLDEAVLDQAARRVLRLVAQGIEGARSTDEHRVDDAAHHALAREAAAAGTVLLKNDEVDGRPLLPMDPAAGDVLLVGEFARTPRYQGAGSSQVNPTRLDDALGALRAVLGDVPFEPGFTIAGGPEGDDDALLAAAVAAARDAGTVVAFLGLPGPDESEGYDRKHLDLPDSQVALVRAVAAVNPRVVVVLANGSAVTVSAWHDLVPAVVETWLGGQAGGSAIADVLTGAVAPSGRLTETIPHRLVDTPAFGSFPGEAGHSRYGEGVLVGYRWYDTREVDVAYPFGHGLTYTSFDWSDLAVAVEGAGDSARVSVALTVTNVGPRAGAEVVQVYVRDPESTLVRPVRELRAFAKVALEPDESHRVELTLDARALSFWHPALGRWVVEGGEFVVEAASSSRDLRLSATVHVDSEPIVLPLTRWSTIHEWVSHPTGHPILRDAFAAAGAPALDGPELAWAADVPLKVLSDWNGTPLTADDLDALLAAVAATE</sequence>
<dbReference type="InterPro" id="IPR050288">
    <property type="entry name" value="Cellulose_deg_GH3"/>
</dbReference>
<evidence type="ECO:0000256" key="3">
    <source>
        <dbReference type="ARBA" id="ARBA00023277"/>
    </source>
</evidence>
<keyword evidence="9" id="KW-1185">Reference proteome</keyword>
<evidence type="ECO:0000256" key="2">
    <source>
        <dbReference type="ARBA" id="ARBA00022801"/>
    </source>
</evidence>
<comment type="caution">
    <text evidence="8">The sequence shown here is derived from an EMBL/GenBank/DDBJ whole genome shotgun (WGS) entry which is preliminary data.</text>
</comment>
<organism evidence="8 9">
    <name type="scientific">Cellulomonas composti</name>
    <dbReference type="NCBI Taxonomy" id="266130"/>
    <lineage>
        <taxon>Bacteria</taxon>
        <taxon>Bacillati</taxon>
        <taxon>Actinomycetota</taxon>
        <taxon>Actinomycetes</taxon>
        <taxon>Micrococcales</taxon>
        <taxon>Cellulomonadaceae</taxon>
        <taxon>Cellulomonas</taxon>
    </lineage>
</organism>
<evidence type="ECO:0000259" key="7">
    <source>
        <dbReference type="SMART" id="SM01217"/>
    </source>
</evidence>
<keyword evidence="3" id="KW-0119">Carbohydrate metabolism</keyword>
<dbReference type="SUPFAM" id="SSF52279">
    <property type="entry name" value="Beta-D-glucan exohydrolase, C-terminal domain"/>
    <property type="match status" value="1"/>
</dbReference>
<dbReference type="SUPFAM" id="SSF51445">
    <property type="entry name" value="(Trans)glycosidases"/>
    <property type="match status" value="1"/>
</dbReference>
<dbReference type="InterPro" id="IPR017853">
    <property type="entry name" value="GH"/>
</dbReference>
<dbReference type="InterPro" id="IPR013783">
    <property type="entry name" value="Ig-like_fold"/>
</dbReference>
<dbReference type="Gene3D" id="3.20.20.300">
    <property type="entry name" value="Glycoside hydrolase, family 3, N-terminal domain"/>
    <property type="match status" value="1"/>
</dbReference>
<dbReference type="AlphaFoldDB" id="A0A511JBG0"/>
<dbReference type="GO" id="GO:0005975">
    <property type="term" value="P:carbohydrate metabolic process"/>
    <property type="evidence" value="ECO:0007669"/>
    <property type="project" value="InterPro"/>
</dbReference>
<name>A0A511JBG0_9CELL</name>
<dbReference type="InterPro" id="IPR026891">
    <property type="entry name" value="Fn3-like"/>
</dbReference>
<dbReference type="GO" id="GO:0008422">
    <property type="term" value="F:beta-glucosidase activity"/>
    <property type="evidence" value="ECO:0007669"/>
    <property type="project" value="UniProtKB-ARBA"/>
</dbReference>
<dbReference type="FunFam" id="2.60.40.10:FF:000495">
    <property type="entry name" value="Periplasmic beta-glucosidase"/>
    <property type="match status" value="1"/>
</dbReference>
<dbReference type="Proteomes" id="UP000321720">
    <property type="component" value="Unassembled WGS sequence"/>
</dbReference>
<dbReference type="Gene3D" id="3.40.50.1700">
    <property type="entry name" value="Glycoside hydrolase family 3 C-terminal domain"/>
    <property type="match status" value="1"/>
</dbReference>
<proteinExistence type="inferred from homology"/>
<dbReference type="InterPro" id="IPR036881">
    <property type="entry name" value="Glyco_hydro_3_C_sf"/>
</dbReference>
<evidence type="ECO:0000313" key="8">
    <source>
        <dbReference type="EMBL" id="GEL95332.1"/>
    </source>
</evidence>
<dbReference type="PRINTS" id="PR00133">
    <property type="entry name" value="GLHYDRLASE3"/>
</dbReference>
<evidence type="ECO:0000256" key="4">
    <source>
        <dbReference type="ARBA" id="ARBA00058905"/>
    </source>
</evidence>
<dbReference type="PANTHER" id="PTHR42715:SF10">
    <property type="entry name" value="BETA-GLUCOSIDASE"/>
    <property type="match status" value="1"/>
</dbReference>
<dbReference type="InterPro" id="IPR036962">
    <property type="entry name" value="Glyco_hydro_3_N_sf"/>
</dbReference>
<evidence type="ECO:0000313" key="9">
    <source>
        <dbReference type="Proteomes" id="UP000321720"/>
    </source>
</evidence>
<accession>A0A511JBG0</accession>